<dbReference type="GO" id="GO:0009252">
    <property type="term" value="P:peptidoglycan biosynthetic process"/>
    <property type="evidence" value="ECO:0007669"/>
    <property type="project" value="UniProtKB-UniRule"/>
</dbReference>
<dbReference type="SUPFAM" id="SSF53756">
    <property type="entry name" value="UDP-Glycosyltransferase/glycogen phosphorylase"/>
    <property type="match status" value="1"/>
</dbReference>
<keyword evidence="4 10" id="KW-0808">Transferase</keyword>
<keyword evidence="5 10" id="KW-0133">Cell shape</keyword>
<comment type="function">
    <text evidence="10">Cell wall formation. Catalyzes the transfer of a GlcNAc subunit on undecaprenyl-pyrophosphoryl-MurNAc-pentapeptide (lipid intermediate I) to form undecaprenyl-pyrophosphoryl-MurNAc-(pentapeptide)GlcNAc (lipid intermediate II).</text>
</comment>
<organism evidence="13 14">
    <name type="scientific">Paenibacillus monticola</name>
    <dbReference type="NCBI Taxonomy" id="2666075"/>
    <lineage>
        <taxon>Bacteria</taxon>
        <taxon>Bacillati</taxon>
        <taxon>Bacillota</taxon>
        <taxon>Bacilli</taxon>
        <taxon>Bacillales</taxon>
        <taxon>Paenibacillaceae</taxon>
        <taxon>Paenibacillus</taxon>
    </lineage>
</organism>
<evidence type="ECO:0000256" key="3">
    <source>
        <dbReference type="ARBA" id="ARBA00022676"/>
    </source>
</evidence>
<dbReference type="EC" id="2.4.1.227" evidence="10"/>
<evidence type="ECO:0000256" key="8">
    <source>
        <dbReference type="ARBA" id="ARBA00023306"/>
    </source>
</evidence>
<evidence type="ECO:0000256" key="4">
    <source>
        <dbReference type="ARBA" id="ARBA00022679"/>
    </source>
</evidence>
<dbReference type="PANTHER" id="PTHR21015">
    <property type="entry name" value="UDP-N-ACETYLGLUCOSAMINE--N-ACETYLMURAMYL-(PENTAPEPTIDE) PYROPHOSPHORYL-UNDECAPRENOL N-ACETYLGLUCOSAMINE TRANSFERASE 1"/>
    <property type="match status" value="1"/>
</dbReference>
<comment type="subcellular location">
    <subcellularLocation>
        <location evidence="10">Cell membrane</location>
        <topology evidence="10">Peripheral membrane protein</topology>
        <orientation evidence="10">Cytoplasmic side</orientation>
    </subcellularLocation>
</comment>
<proteinExistence type="inferred from homology"/>
<evidence type="ECO:0000256" key="9">
    <source>
        <dbReference type="ARBA" id="ARBA00023316"/>
    </source>
</evidence>
<dbReference type="PANTHER" id="PTHR21015:SF22">
    <property type="entry name" value="GLYCOSYLTRANSFERASE"/>
    <property type="match status" value="1"/>
</dbReference>
<comment type="caution">
    <text evidence="10">Lacks conserved residue(s) required for the propagation of feature annotation.</text>
</comment>
<keyword evidence="3 10" id="KW-0328">Glycosyltransferase</keyword>
<keyword evidence="7 10" id="KW-0472">Membrane</keyword>
<dbReference type="GO" id="GO:0008360">
    <property type="term" value="P:regulation of cell shape"/>
    <property type="evidence" value="ECO:0007669"/>
    <property type="project" value="UniProtKB-KW"/>
</dbReference>
<feature type="binding site" evidence="10">
    <location>
        <position position="299"/>
    </location>
    <ligand>
        <name>UDP-N-acetyl-alpha-D-glucosamine</name>
        <dbReference type="ChEBI" id="CHEBI:57705"/>
    </ligand>
</feature>
<dbReference type="GO" id="GO:0050511">
    <property type="term" value="F:undecaprenyldiphospho-muramoylpentapeptide beta-N-acetylglucosaminyltransferase activity"/>
    <property type="evidence" value="ECO:0007669"/>
    <property type="project" value="UniProtKB-UniRule"/>
</dbReference>
<reference evidence="13 14" key="1">
    <citation type="submission" date="2019-11" db="EMBL/GenBank/DDBJ databases">
        <title>Paenibacillus monticola sp. nov., a novel PGPR strain isolated from mountain sample in China.</title>
        <authorList>
            <person name="Zhao Q."/>
            <person name="Li H.-P."/>
            <person name="Zhang J.-L."/>
        </authorList>
    </citation>
    <scope>NUCLEOTIDE SEQUENCE [LARGE SCALE GENOMIC DNA]</scope>
    <source>
        <strain evidence="13 14">LC-T2</strain>
    </source>
</reference>
<gene>
    <name evidence="10 13" type="primary">murG</name>
    <name evidence="13" type="ORF">GJB61_22020</name>
</gene>
<dbReference type="GO" id="GO:0005886">
    <property type="term" value="C:plasma membrane"/>
    <property type="evidence" value="ECO:0007669"/>
    <property type="project" value="UniProtKB-SubCell"/>
</dbReference>
<keyword evidence="14" id="KW-1185">Reference proteome</keyword>
<evidence type="ECO:0000256" key="2">
    <source>
        <dbReference type="ARBA" id="ARBA00022618"/>
    </source>
</evidence>
<dbReference type="UniPathway" id="UPA00219"/>
<dbReference type="GO" id="GO:0051301">
    <property type="term" value="P:cell division"/>
    <property type="evidence" value="ECO:0007669"/>
    <property type="project" value="UniProtKB-KW"/>
</dbReference>
<dbReference type="Gene3D" id="3.40.50.2000">
    <property type="entry name" value="Glycogen Phosphorylase B"/>
    <property type="match status" value="2"/>
</dbReference>
<evidence type="ECO:0000256" key="5">
    <source>
        <dbReference type="ARBA" id="ARBA00022960"/>
    </source>
</evidence>
<comment type="similarity">
    <text evidence="10">Belongs to the glycosyltransferase 28 family. MurG subfamily.</text>
</comment>
<keyword evidence="2 10" id="KW-0132">Cell division</keyword>
<feature type="binding site" evidence="10">
    <location>
        <begin position="10"/>
        <end position="12"/>
    </location>
    <ligand>
        <name>UDP-N-acetyl-alpha-D-glucosamine</name>
        <dbReference type="ChEBI" id="CHEBI:57705"/>
    </ligand>
</feature>
<dbReference type="GO" id="GO:0071555">
    <property type="term" value="P:cell wall organization"/>
    <property type="evidence" value="ECO:0007669"/>
    <property type="project" value="UniProtKB-KW"/>
</dbReference>
<comment type="pathway">
    <text evidence="10">Cell wall biogenesis; peptidoglycan biosynthesis.</text>
</comment>
<feature type="binding site" evidence="10">
    <location>
        <position position="124"/>
    </location>
    <ligand>
        <name>UDP-N-acetyl-alpha-D-glucosamine</name>
        <dbReference type="ChEBI" id="CHEBI:57705"/>
    </ligand>
</feature>
<evidence type="ECO:0000256" key="7">
    <source>
        <dbReference type="ARBA" id="ARBA00023136"/>
    </source>
</evidence>
<dbReference type="RefSeq" id="WP_154121170.1">
    <property type="nucleotide sequence ID" value="NZ_WJXB01000010.1"/>
</dbReference>
<dbReference type="Pfam" id="PF04101">
    <property type="entry name" value="Glyco_tran_28_C"/>
    <property type="match status" value="1"/>
</dbReference>
<protein>
    <recommendedName>
        <fullName evidence="10">UDP-N-acetylglucosamine--N-acetylmuramyl-(pentapeptide) pyrophosphoryl-undecaprenol N-acetylglucosamine transferase</fullName>
        <ecNumber evidence="10">2.4.1.227</ecNumber>
    </recommendedName>
    <alternativeName>
        <fullName evidence="10">Undecaprenyl-PP-MurNAc-pentapeptide-UDPGlcNAc GlcNAc transferase</fullName>
    </alternativeName>
</protein>
<evidence type="ECO:0000313" key="13">
    <source>
        <dbReference type="EMBL" id="MRN55662.1"/>
    </source>
</evidence>
<keyword evidence="8 10" id="KW-0131">Cell cycle</keyword>
<keyword evidence="1 10" id="KW-1003">Cell membrane</keyword>
<evidence type="ECO:0000256" key="1">
    <source>
        <dbReference type="ARBA" id="ARBA00022475"/>
    </source>
</evidence>
<feature type="domain" description="Glycosyl transferase family 28 C-terminal" evidence="12">
    <location>
        <begin position="189"/>
        <end position="351"/>
    </location>
</feature>
<dbReference type="InterPro" id="IPR006009">
    <property type="entry name" value="GlcNAc_MurG"/>
</dbReference>
<comment type="caution">
    <text evidence="13">The sequence shown here is derived from an EMBL/GenBank/DDBJ whole genome shotgun (WGS) entry which is preliminary data.</text>
</comment>
<dbReference type="InterPro" id="IPR007235">
    <property type="entry name" value="Glyco_trans_28_C"/>
</dbReference>
<evidence type="ECO:0000256" key="6">
    <source>
        <dbReference type="ARBA" id="ARBA00022984"/>
    </source>
</evidence>
<keyword evidence="9 10" id="KW-0961">Cell wall biogenesis/degradation</keyword>
<accession>A0A7X2H8T4</accession>
<comment type="catalytic activity">
    <reaction evidence="10">
        <text>di-trans,octa-cis-undecaprenyl diphospho-N-acetyl-alpha-D-muramoyl-L-alanyl-D-glutamyl-meso-2,6-diaminopimeloyl-D-alanyl-D-alanine + UDP-N-acetyl-alpha-D-glucosamine = di-trans,octa-cis-undecaprenyl diphospho-[N-acetyl-alpha-D-glucosaminyl-(1-&gt;4)]-N-acetyl-alpha-D-muramoyl-L-alanyl-D-glutamyl-meso-2,6-diaminopimeloyl-D-alanyl-D-alanine + UDP + H(+)</text>
        <dbReference type="Rhea" id="RHEA:31227"/>
        <dbReference type="ChEBI" id="CHEBI:15378"/>
        <dbReference type="ChEBI" id="CHEBI:57705"/>
        <dbReference type="ChEBI" id="CHEBI:58223"/>
        <dbReference type="ChEBI" id="CHEBI:61387"/>
        <dbReference type="ChEBI" id="CHEBI:61388"/>
        <dbReference type="EC" id="2.4.1.227"/>
    </reaction>
</comment>
<evidence type="ECO:0000259" key="12">
    <source>
        <dbReference type="Pfam" id="PF04101"/>
    </source>
</evidence>
<feature type="binding site" evidence="10">
    <location>
        <position position="254"/>
    </location>
    <ligand>
        <name>UDP-N-acetyl-alpha-D-glucosamine</name>
        <dbReference type="ChEBI" id="CHEBI:57705"/>
    </ligand>
</feature>
<sequence length="373" mass="39812">MRIVLSGGGTGGHIYPAVAVARQLEAEEGDTAFLYIGGSRGLESKLVPQENLPFKSIDITGFRRKLSMDNVKTVMRFLKGVKASKIMLKEFKPDVVIGTGGYVCGPVVYAASRLGIPTLIHEQNAVPGLTNRFLSRYADTVAVSFEGMESAFPACKHVIYTGNPRATTVATASPQKGFASLGIPEGSTIVLIVGGSGGAKAINNAMIEMVPFLGKGKGVHYVYVTGDAYFEATRKEVSQTLGELPNWIHVLPYIHNMPEVLACTSLIVNRAGASFLAEITALGIPSVLIPSPNVTNNHQEVNARQLERSGAAVVLLEKDLTGQAMFEAIQQIIGVEAVHRKMSVASLSLGKRDSAAVVVHELRRLAGKKTKNS</sequence>
<dbReference type="GO" id="GO:0005975">
    <property type="term" value="P:carbohydrate metabolic process"/>
    <property type="evidence" value="ECO:0007669"/>
    <property type="project" value="InterPro"/>
</dbReference>
<feature type="binding site" evidence="10">
    <location>
        <position position="196"/>
    </location>
    <ligand>
        <name>UDP-N-acetyl-alpha-D-glucosamine</name>
        <dbReference type="ChEBI" id="CHEBI:57705"/>
    </ligand>
</feature>
<dbReference type="HAMAP" id="MF_00033">
    <property type="entry name" value="MurG"/>
    <property type="match status" value="1"/>
</dbReference>
<dbReference type="EMBL" id="WJXB01000010">
    <property type="protein sequence ID" value="MRN55662.1"/>
    <property type="molecule type" value="Genomic_DNA"/>
</dbReference>
<dbReference type="NCBIfam" id="TIGR01133">
    <property type="entry name" value="murG"/>
    <property type="match status" value="1"/>
</dbReference>
<dbReference type="AlphaFoldDB" id="A0A7X2H8T4"/>
<dbReference type="InterPro" id="IPR004276">
    <property type="entry name" value="GlycoTrans_28_N"/>
</dbReference>
<evidence type="ECO:0000259" key="11">
    <source>
        <dbReference type="Pfam" id="PF03033"/>
    </source>
</evidence>
<name>A0A7X2H8T4_9BACL</name>
<dbReference type="Pfam" id="PF03033">
    <property type="entry name" value="Glyco_transf_28"/>
    <property type="match status" value="1"/>
</dbReference>
<keyword evidence="6 10" id="KW-0573">Peptidoglycan synthesis</keyword>
<dbReference type="CDD" id="cd03785">
    <property type="entry name" value="GT28_MurG"/>
    <property type="match status" value="1"/>
</dbReference>
<evidence type="ECO:0000256" key="10">
    <source>
        <dbReference type="HAMAP-Rule" id="MF_00033"/>
    </source>
</evidence>
<evidence type="ECO:0000313" key="14">
    <source>
        <dbReference type="Proteomes" id="UP000463051"/>
    </source>
</evidence>
<feature type="domain" description="Glycosyltransferase family 28 N-terminal" evidence="11">
    <location>
        <begin position="3"/>
        <end position="142"/>
    </location>
</feature>
<dbReference type="Proteomes" id="UP000463051">
    <property type="component" value="Unassembled WGS sequence"/>
</dbReference>